<gene>
    <name evidence="4" type="ORF">GCM10010531_03270</name>
</gene>
<dbReference type="InterPro" id="IPR003399">
    <property type="entry name" value="Mce/MlaD"/>
</dbReference>
<keyword evidence="5" id="KW-1185">Reference proteome</keyword>
<evidence type="ECO:0000313" key="4">
    <source>
        <dbReference type="EMBL" id="GAA3155355.1"/>
    </source>
</evidence>
<name>A0ABP6NS60_9ACTN</name>
<dbReference type="Proteomes" id="UP001499924">
    <property type="component" value="Unassembled WGS sequence"/>
</dbReference>
<dbReference type="InterPro" id="IPR005693">
    <property type="entry name" value="Mce"/>
</dbReference>
<keyword evidence="1" id="KW-0812">Transmembrane</keyword>
<dbReference type="PANTHER" id="PTHR33371:SF17">
    <property type="entry name" value="MCE-FAMILY PROTEIN MCE1B"/>
    <property type="match status" value="1"/>
</dbReference>
<dbReference type="NCBIfam" id="TIGR00996">
    <property type="entry name" value="Mtu_fam_mce"/>
    <property type="match status" value="1"/>
</dbReference>
<comment type="caution">
    <text evidence="4">The sequence shown here is derived from an EMBL/GenBank/DDBJ whole genome shotgun (WGS) entry which is preliminary data.</text>
</comment>
<evidence type="ECO:0000256" key="1">
    <source>
        <dbReference type="SAM" id="Phobius"/>
    </source>
</evidence>
<dbReference type="Pfam" id="PF02470">
    <property type="entry name" value="MlaD"/>
    <property type="match status" value="1"/>
</dbReference>
<dbReference type="InterPro" id="IPR052336">
    <property type="entry name" value="MlaD_Phospholipid_Transporter"/>
</dbReference>
<reference evidence="5" key="1">
    <citation type="journal article" date="2019" name="Int. J. Syst. Evol. Microbiol.">
        <title>The Global Catalogue of Microorganisms (GCM) 10K type strain sequencing project: providing services to taxonomists for standard genome sequencing and annotation.</title>
        <authorList>
            <consortium name="The Broad Institute Genomics Platform"/>
            <consortium name="The Broad Institute Genome Sequencing Center for Infectious Disease"/>
            <person name="Wu L."/>
            <person name="Ma J."/>
        </authorList>
    </citation>
    <scope>NUCLEOTIDE SEQUENCE [LARGE SCALE GENOMIC DNA]</scope>
    <source>
        <strain evidence="5">JCM 15614</strain>
    </source>
</reference>
<evidence type="ECO:0000259" key="3">
    <source>
        <dbReference type="Pfam" id="PF11887"/>
    </source>
</evidence>
<sequence length="353" mass="36946">MKGQLRGMAGPLVKLVVFALVTIMASYVLISTITNAGYGEQVAYRAQFTDVAGLVEGDEVRIAGVRVGQVIGIGLAPDQTDRPVAEVELEVAADIPVPSGVQATIRYRNLVGQRYIALTEGDGAGGEMLKANDVIPLAQTKPALDLTTLFGGFQPLLQALSPTDMNRLSYEIIQVFQGEGGTVESLLGHVASLTDSLADKDAVIGSMIDNLSTVLSSVAARDQQLSSLIVSLQQFVTGLAGDRDAIFDSLQTIDTLAVTTSDFLAEARAPLAADIEALGDLSTNLAEDGQLVEDFLQLAPTKIDLITRTAINGSWFNFFMCSSDATVTLPATGPTGETAVTSTSIDSGAEGCS</sequence>
<organism evidence="4 5">
    <name type="scientific">Blastococcus jejuensis</name>
    <dbReference type="NCBI Taxonomy" id="351224"/>
    <lineage>
        <taxon>Bacteria</taxon>
        <taxon>Bacillati</taxon>
        <taxon>Actinomycetota</taxon>
        <taxon>Actinomycetes</taxon>
        <taxon>Geodermatophilales</taxon>
        <taxon>Geodermatophilaceae</taxon>
        <taxon>Blastococcus</taxon>
    </lineage>
</organism>
<feature type="domain" description="Mammalian cell entry C-terminal" evidence="3">
    <location>
        <begin position="127"/>
        <end position="287"/>
    </location>
</feature>
<feature type="domain" description="Mce/MlaD" evidence="2">
    <location>
        <begin position="42"/>
        <end position="121"/>
    </location>
</feature>
<evidence type="ECO:0000313" key="5">
    <source>
        <dbReference type="Proteomes" id="UP001499924"/>
    </source>
</evidence>
<keyword evidence="1" id="KW-0472">Membrane</keyword>
<protein>
    <submittedName>
        <fullName evidence="4">MCE family protein</fullName>
    </submittedName>
</protein>
<dbReference type="PANTHER" id="PTHR33371">
    <property type="entry name" value="INTERMEMBRANE PHOSPHOLIPID TRANSPORT SYSTEM BINDING PROTEIN MLAD-RELATED"/>
    <property type="match status" value="1"/>
</dbReference>
<dbReference type="EMBL" id="BAAAVV010000001">
    <property type="protein sequence ID" value="GAA3155355.1"/>
    <property type="molecule type" value="Genomic_DNA"/>
</dbReference>
<dbReference type="InterPro" id="IPR024516">
    <property type="entry name" value="Mce_C"/>
</dbReference>
<feature type="transmembrane region" description="Helical" evidence="1">
    <location>
        <begin position="12"/>
        <end position="30"/>
    </location>
</feature>
<proteinExistence type="predicted"/>
<dbReference type="RefSeq" id="WP_344686735.1">
    <property type="nucleotide sequence ID" value="NZ_BAAAVV010000001.1"/>
</dbReference>
<accession>A0ABP6NS60</accession>
<keyword evidence="1" id="KW-1133">Transmembrane helix</keyword>
<dbReference type="Pfam" id="PF11887">
    <property type="entry name" value="Mce4_CUP1"/>
    <property type="match status" value="1"/>
</dbReference>
<evidence type="ECO:0000259" key="2">
    <source>
        <dbReference type="Pfam" id="PF02470"/>
    </source>
</evidence>